<dbReference type="SUPFAM" id="SSF48295">
    <property type="entry name" value="TrpR-like"/>
    <property type="match status" value="1"/>
</dbReference>
<sequence>MAPQVTPTTKQTVVEARKSGKSFSNLAKQYKCPKCTIKRWCREYVHHGHTYLLPSPGRPKVLDQGQNYEA</sequence>
<comment type="caution">
    <text evidence="2">The sequence shown here is derived from an EMBL/GenBank/DDBJ whole genome shotgun (WGS) entry which is preliminary data.</text>
</comment>
<feature type="domain" description="Insertion element IS150 protein InsJ-like helix-turn-helix" evidence="1">
    <location>
        <begin position="10"/>
        <end position="60"/>
    </location>
</feature>
<dbReference type="Proteomes" id="UP000199727">
    <property type="component" value="Unassembled WGS sequence"/>
</dbReference>
<accession>A0A854QCK0</accession>
<name>A0A854QCK0_CRYNE</name>
<proteinExistence type="predicted"/>
<dbReference type="Pfam" id="PF13518">
    <property type="entry name" value="HTH_28"/>
    <property type="match status" value="1"/>
</dbReference>
<reference evidence="2 3" key="1">
    <citation type="submission" date="2017-06" db="EMBL/GenBank/DDBJ databases">
        <title>Global population genomics of the pathogenic fungus Cryptococcus neoformans var. grubii.</title>
        <authorList>
            <person name="Cuomo C."/>
            <person name="Litvintseva A."/>
            <person name="Chen Y."/>
            <person name="Young S."/>
            <person name="Zeng Q."/>
            <person name="Chapman S."/>
            <person name="Gujja S."/>
            <person name="Saif S."/>
            <person name="Birren B."/>
        </authorList>
    </citation>
    <scope>NUCLEOTIDE SEQUENCE [LARGE SCALE GENOMIC DNA]</scope>
    <source>
        <strain evidence="2 3">Tu259-1</strain>
    </source>
</reference>
<dbReference type="AlphaFoldDB" id="A0A854QCK0"/>
<dbReference type="InterPro" id="IPR036388">
    <property type="entry name" value="WH-like_DNA-bd_sf"/>
</dbReference>
<organism evidence="2 3">
    <name type="scientific">Cryptococcus neoformans Tu259-1</name>
    <dbReference type="NCBI Taxonomy" id="1230072"/>
    <lineage>
        <taxon>Eukaryota</taxon>
        <taxon>Fungi</taxon>
        <taxon>Dikarya</taxon>
        <taxon>Basidiomycota</taxon>
        <taxon>Agaricomycotina</taxon>
        <taxon>Tremellomycetes</taxon>
        <taxon>Tremellales</taxon>
        <taxon>Cryptococcaceae</taxon>
        <taxon>Cryptococcus</taxon>
        <taxon>Cryptococcus neoformans species complex</taxon>
    </lineage>
</organism>
<evidence type="ECO:0000313" key="2">
    <source>
        <dbReference type="EMBL" id="OXG19831.1"/>
    </source>
</evidence>
<dbReference type="Gene3D" id="1.10.10.10">
    <property type="entry name" value="Winged helix-like DNA-binding domain superfamily/Winged helix DNA-binding domain"/>
    <property type="match status" value="1"/>
</dbReference>
<protein>
    <recommendedName>
        <fullName evidence="1">Insertion element IS150 protein InsJ-like helix-turn-helix domain-containing protein</fullName>
    </recommendedName>
</protein>
<dbReference type="InterPro" id="IPR010921">
    <property type="entry name" value="Trp_repressor/repl_initiator"/>
</dbReference>
<dbReference type="InterPro" id="IPR055247">
    <property type="entry name" value="InsJ-like_HTH"/>
</dbReference>
<evidence type="ECO:0000259" key="1">
    <source>
        <dbReference type="Pfam" id="PF13518"/>
    </source>
</evidence>
<dbReference type="GO" id="GO:0043565">
    <property type="term" value="F:sequence-specific DNA binding"/>
    <property type="evidence" value="ECO:0007669"/>
    <property type="project" value="InterPro"/>
</dbReference>
<gene>
    <name evidence="2" type="ORF">C361_03891</name>
</gene>
<evidence type="ECO:0000313" key="3">
    <source>
        <dbReference type="Proteomes" id="UP000199727"/>
    </source>
</evidence>
<dbReference type="EMBL" id="AMKT01000049">
    <property type="protein sequence ID" value="OXG19831.1"/>
    <property type="molecule type" value="Genomic_DNA"/>
</dbReference>